<evidence type="ECO:0000313" key="17">
    <source>
        <dbReference type="EMBL" id="TFH67195.1"/>
    </source>
</evidence>
<dbReference type="SUPFAM" id="SSF50249">
    <property type="entry name" value="Nucleic acid-binding proteins"/>
    <property type="match status" value="1"/>
</dbReference>
<dbReference type="SMART" id="SM00316">
    <property type="entry name" value="S1"/>
    <property type="match status" value="1"/>
</dbReference>
<reference evidence="17 18" key="1">
    <citation type="submission" date="2019-03" db="EMBL/GenBank/DDBJ databases">
        <title>Draft genome of Gammaproteobacteria bacterium LSUCC0057, a member of the SAR92 clade.</title>
        <authorList>
            <person name="Lanclos V.C."/>
            <person name="Doiron C."/>
            <person name="Henson M.W."/>
            <person name="Thrash J.C."/>
        </authorList>
    </citation>
    <scope>NUCLEOTIDE SEQUENCE [LARGE SCALE GENOMIC DNA]</scope>
    <source>
        <strain evidence="17 18">LSUCC0057</strain>
    </source>
</reference>
<dbReference type="EMBL" id="SPIA01000004">
    <property type="protein sequence ID" value="TFH67195.1"/>
    <property type="molecule type" value="Genomic_DNA"/>
</dbReference>
<organism evidence="17 18">
    <name type="scientific">Gammaproteobacteria bacterium LSUCC0057</name>
    <dbReference type="NCBI Taxonomy" id="2559237"/>
    <lineage>
        <taxon>Bacteria</taxon>
        <taxon>Pseudomonadati</taxon>
        <taxon>Pseudomonadota</taxon>
        <taxon>Gammaproteobacteria</taxon>
        <taxon>Cellvibrionales</taxon>
        <taxon>Porticoccaceae</taxon>
        <taxon>SAR92 clade</taxon>
    </lineage>
</organism>
<feature type="domain" description="S1 motif" evidence="16">
    <location>
        <begin position="39"/>
        <end position="119"/>
    </location>
</feature>
<dbReference type="Proteomes" id="UP000298133">
    <property type="component" value="Unassembled WGS sequence"/>
</dbReference>
<dbReference type="GO" id="GO:0005737">
    <property type="term" value="C:cytoplasm"/>
    <property type="evidence" value="ECO:0007669"/>
    <property type="project" value="UniProtKB-SubCell"/>
</dbReference>
<comment type="subcellular location">
    <subcellularLocation>
        <location evidence="2">Cytoplasm</location>
    </subcellularLocation>
</comment>
<evidence type="ECO:0000256" key="5">
    <source>
        <dbReference type="ARBA" id="ARBA00022490"/>
    </source>
</evidence>
<dbReference type="CDD" id="cd04453">
    <property type="entry name" value="S1_RNase_E"/>
    <property type="match status" value="1"/>
</dbReference>
<keyword evidence="15" id="KW-0694">RNA-binding</keyword>
<evidence type="ECO:0000256" key="1">
    <source>
        <dbReference type="ARBA" id="ARBA00001946"/>
    </source>
</evidence>
<dbReference type="GO" id="GO:0004540">
    <property type="term" value="F:RNA nuclease activity"/>
    <property type="evidence" value="ECO:0007669"/>
    <property type="project" value="InterPro"/>
</dbReference>
<keyword evidence="7" id="KW-0820">tRNA-binding</keyword>
<comment type="caution">
    <text evidence="17">The sequence shown here is derived from an EMBL/GenBank/DDBJ whole genome shotgun (WGS) entry which is preliminary data.</text>
</comment>
<dbReference type="InterPro" id="IPR019307">
    <property type="entry name" value="RNA-bd_AU-1/RNase_E/G"/>
</dbReference>
<dbReference type="Pfam" id="PF10150">
    <property type="entry name" value="RNase_E_G"/>
    <property type="match status" value="1"/>
</dbReference>
<dbReference type="GO" id="GO:0016787">
    <property type="term" value="F:hydrolase activity"/>
    <property type="evidence" value="ECO:0007669"/>
    <property type="project" value="UniProtKB-KW"/>
</dbReference>
<comment type="cofactor">
    <cofactor evidence="1">
        <name>Mg(2+)</name>
        <dbReference type="ChEBI" id="CHEBI:18420"/>
    </cofactor>
</comment>
<dbReference type="Gene3D" id="3.40.1260.20">
    <property type="entry name" value="Ribonuclease E, catalytic domain"/>
    <property type="match status" value="1"/>
</dbReference>
<dbReference type="OrthoDB" id="9804278at2"/>
<keyword evidence="9" id="KW-0540">Nuclease</keyword>
<dbReference type="Pfam" id="PF20833">
    <property type="entry name" value="RNase_E_G_Thio"/>
    <property type="match status" value="1"/>
</dbReference>
<evidence type="ECO:0000256" key="4">
    <source>
        <dbReference type="ARBA" id="ARBA00017719"/>
    </source>
</evidence>
<dbReference type="GO" id="GO:0006364">
    <property type="term" value="P:rRNA processing"/>
    <property type="evidence" value="ECO:0007669"/>
    <property type="project" value="UniProtKB-KW"/>
</dbReference>
<accession>A0A4Y8UE83</accession>
<dbReference type="Gene3D" id="2.40.50.140">
    <property type="entry name" value="Nucleic acid-binding proteins"/>
    <property type="match status" value="1"/>
</dbReference>
<keyword evidence="14" id="KW-0460">Magnesium</keyword>
<keyword evidence="18" id="KW-1185">Reference proteome</keyword>
<dbReference type="GO" id="GO:0046872">
    <property type="term" value="F:metal ion binding"/>
    <property type="evidence" value="ECO:0007669"/>
    <property type="project" value="UniProtKB-KW"/>
</dbReference>
<evidence type="ECO:0000313" key="18">
    <source>
        <dbReference type="Proteomes" id="UP000298133"/>
    </source>
</evidence>
<proteinExistence type="inferred from homology"/>
<evidence type="ECO:0000256" key="3">
    <source>
        <dbReference type="ARBA" id="ARBA00005663"/>
    </source>
</evidence>
<dbReference type="PANTHER" id="PTHR30001">
    <property type="entry name" value="RIBONUCLEASE"/>
    <property type="match status" value="1"/>
</dbReference>
<evidence type="ECO:0000256" key="2">
    <source>
        <dbReference type="ARBA" id="ARBA00004496"/>
    </source>
</evidence>
<evidence type="ECO:0000256" key="8">
    <source>
        <dbReference type="ARBA" id="ARBA00022694"/>
    </source>
</evidence>
<evidence type="ECO:0000256" key="12">
    <source>
        <dbReference type="ARBA" id="ARBA00022759"/>
    </source>
</evidence>
<evidence type="ECO:0000256" key="13">
    <source>
        <dbReference type="ARBA" id="ARBA00022801"/>
    </source>
</evidence>
<dbReference type="InterPro" id="IPR004659">
    <property type="entry name" value="RNase_E/G"/>
</dbReference>
<evidence type="ECO:0000256" key="9">
    <source>
        <dbReference type="ARBA" id="ARBA00022722"/>
    </source>
</evidence>
<dbReference type="PROSITE" id="PS50126">
    <property type="entry name" value="S1"/>
    <property type="match status" value="1"/>
</dbReference>
<dbReference type="InterPro" id="IPR003029">
    <property type="entry name" value="S1_domain"/>
</dbReference>
<dbReference type="NCBIfam" id="TIGR00757">
    <property type="entry name" value="RNaseEG"/>
    <property type="match status" value="1"/>
</dbReference>
<dbReference type="GO" id="GO:0000049">
    <property type="term" value="F:tRNA binding"/>
    <property type="evidence" value="ECO:0007669"/>
    <property type="project" value="UniProtKB-KW"/>
</dbReference>
<dbReference type="AlphaFoldDB" id="A0A4Y8UE83"/>
<dbReference type="GO" id="GO:0004519">
    <property type="term" value="F:endonuclease activity"/>
    <property type="evidence" value="ECO:0007669"/>
    <property type="project" value="UniProtKB-KW"/>
</dbReference>
<dbReference type="GO" id="GO:0019843">
    <property type="term" value="F:rRNA binding"/>
    <property type="evidence" value="ECO:0007669"/>
    <property type="project" value="UniProtKB-KW"/>
</dbReference>
<evidence type="ECO:0000256" key="6">
    <source>
        <dbReference type="ARBA" id="ARBA00022552"/>
    </source>
</evidence>
<protein>
    <recommendedName>
        <fullName evidence="4">Ribonuclease G</fullName>
    </recommendedName>
</protein>
<dbReference type="NCBIfam" id="NF008689">
    <property type="entry name" value="PRK11712.1"/>
    <property type="match status" value="1"/>
</dbReference>
<evidence type="ECO:0000256" key="10">
    <source>
        <dbReference type="ARBA" id="ARBA00022723"/>
    </source>
</evidence>
<keyword evidence="13 17" id="KW-0378">Hydrolase</keyword>
<sequence>MSREILINVTPAETRVALVENGVPQEIEIERNEQRGLVGNIYKGRVVRVLPGMQAAFIDIGMERAGFLHVDDLITAEPVGSRDIRRELREGGELLVQVLKDPIAAKGARLTAKLSVSSRYLVSMIDSDHIGISQRIEDEAERERLRTLLAAGLATIEQPQRPQGFILRTAAEGASGDDIRADLLFLDRLWSHLQEAAKHHQAPGCVHGDLPLYKRVLRDMAGPMVERILVDSREVFESLREFAVKFSPEIAELLEHYPGERPLFYLHGVEDEIARALQRRVDLKSGGYLVVDQTEAMTTIDVNTGGYVGHRTLAETVFKTNLEAAAAIARQLRMRNLGGIIIIDFIDMHDSEHQRQVLRALEKGLERDRVKTTFSGVTELGLVQLTRKRTNLSLQHLLCEPCPTCAGRGAVKSAQTVSYEVLREVLRSARAYESKTFRVLAAQVVIDRLLDEDSAQVSDLELFIDRTIEFRVENIYSQEQFDIIPV</sequence>
<evidence type="ECO:0000256" key="11">
    <source>
        <dbReference type="ARBA" id="ARBA00022730"/>
    </source>
</evidence>
<keyword evidence="12" id="KW-0255">Endonuclease</keyword>
<evidence type="ECO:0000256" key="7">
    <source>
        <dbReference type="ARBA" id="ARBA00022555"/>
    </source>
</evidence>
<evidence type="ECO:0000256" key="14">
    <source>
        <dbReference type="ARBA" id="ARBA00022842"/>
    </source>
</evidence>
<dbReference type="GO" id="GO:0008033">
    <property type="term" value="P:tRNA processing"/>
    <property type="evidence" value="ECO:0007669"/>
    <property type="project" value="UniProtKB-KW"/>
</dbReference>
<keyword evidence="6" id="KW-0698">rRNA processing</keyword>
<name>A0A4Y8UE83_9GAMM</name>
<keyword evidence="10" id="KW-0479">Metal-binding</keyword>
<gene>
    <name evidence="17" type="ORF">E3W66_09220</name>
</gene>
<evidence type="ECO:0000259" key="16">
    <source>
        <dbReference type="PROSITE" id="PS50126"/>
    </source>
</evidence>
<keyword evidence="5" id="KW-0963">Cytoplasm</keyword>
<keyword evidence="8" id="KW-0819">tRNA processing</keyword>
<dbReference type="PANTHER" id="PTHR30001:SF0">
    <property type="entry name" value="RIBONUCLEASE G"/>
    <property type="match status" value="1"/>
</dbReference>
<dbReference type="InterPro" id="IPR012340">
    <property type="entry name" value="NA-bd_OB-fold"/>
</dbReference>
<keyword evidence="11" id="KW-0699">rRNA-binding</keyword>
<comment type="similarity">
    <text evidence="3">Belongs to the RNase E/G family. RNase G subfamily.</text>
</comment>
<evidence type="ECO:0000256" key="15">
    <source>
        <dbReference type="ARBA" id="ARBA00022884"/>
    </source>
</evidence>
<dbReference type="InterPro" id="IPR048583">
    <property type="entry name" value="RNase_E_G_thioredoxin-like"/>
</dbReference>